<feature type="chain" id="PRO_5014659200" description="Alkaline phosphatase family protein" evidence="1">
    <location>
        <begin position="26"/>
        <end position="654"/>
    </location>
</feature>
<evidence type="ECO:0000313" key="2">
    <source>
        <dbReference type="EMBL" id="PLT28768.1"/>
    </source>
</evidence>
<dbReference type="OrthoDB" id="9779418at2"/>
<evidence type="ECO:0000313" key="3">
    <source>
        <dbReference type="Proteomes" id="UP000234748"/>
    </source>
</evidence>
<comment type="caution">
    <text evidence="2">The sequence shown here is derived from an EMBL/GenBank/DDBJ whole genome shotgun (WGS) entry which is preliminary data.</text>
</comment>
<evidence type="ECO:0008006" key="4">
    <source>
        <dbReference type="Google" id="ProtNLM"/>
    </source>
</evidence>
<dbReference type="GO" id="GO:0016787">
    <property type="term" value="F:hydrolase activity"/>
    <property type="evidence" value="ECO:0007669"/>
    <property type="project" value="UniProtKB-ARBA"/>
</dbReference>
<dbReference type="EMBL" id="PGUY01000052">
    <property type="protein sequence ID" value="PLT28768.1"/>
    <property type="molecule type" value="Genomic_DNA"/>
</dbReference>
<dbReference type="AlphaFoldDB" id="A0A2N5M326"/>
<dbReference type="SUPFAM" id="SSF53649">
    <property type="entry name" value="Alkaline phosphatase-like"/>
    <property type="match status" value="1"/>
</dbReference>
<organism evidence="2 3">
    <name type="scientific">Peribacillus deserti</name>
    <dbReference type="NCBI Taxonomy" id="673318"/>
    <lineage>
        <taxon>Bacteria</taxon>
        <taxon>Bacillati</taxon>
        <taxon>Bacillota</taxon>
        <taxon>Bacilli</taxon>
        <taxon>Bacillales</taxon>
        <taxon>Bacillaceae</taxon>
        <taxon>Peribacillus</taxon>
    </lineage>
</organism>
<proteinExistence type="predicted"/>
<dbReference type="InterPro" id="IPR017850">
    <property type="entry name" value="Alkaline_phosphatase_core_sf"/>
</dbReference>
<dbReference type="InterPro" id="IPR004001">
    <property type="entry name" value="Actin_CS"/>
</dbReference>
<reference evidence="2 3" key="1">
    <citation type="submission" date="2017-11" db="EMBL/GenBank/DDBJ databases">
        <title>Comparitive Functional Genomics of Dry Heat Resistant strains isolated from the Viking Spacecraft.</title>
        <authorList>
            <person name="Seuylemezian A."/>
            <person name="Cooper K."/>
            <person name="Vaishampayan P."/>
        </authorList>
    </citation>
    <scope>NUCLEOTIDE SEQUENCE [LARGE SCALE GENOMIC DNA]</scope>
    <source>
        <strain evidence="2 3">V1-29</strain>
    </source>
</reference>
<protein>
    <recommendedName>
        <fullName evidence="4">Alkaline phosphatase family protein</fullName>
    </recommendedName>
</protein>
<accession>A0A2N5M326</accession>
<keyword evidence="3" id="KW-1185">Reference proteome</keyword>
<evidence type="ECO:0000256" key="1">
    <source>
        <dbReference type="SAM" id="SignalP"/>
    </source>
</evidence>
<dbReference type="PANTHER" id="PTHR10151">
    <property type="entry name" value="ECTONUCLEOTIDE PYROPHOSPHATASE/PHOSPHODIESTERASE"/>
    <property type="match status" value="1"/>
</dbReference>
<gene>
    <name evidence="2" type="ORF">CUU66_16875</name>
</gene>
<feature type="signal peptide" evidence="1">
    <location>
        <begin position="1"/>
        <end position="25"/>
    </location>
</feature>
<dbReference type="PANTHER" id="PTHR10151:SF120">
    <property type="entry name" value="BIS(5'-ADENOSYL)-TRIPHOSPHATASE"/>
    <property type="match status" value="1"/>
</dbReference>
<sequence length="654" mass="73675">MLKKRIVFAGLISISLLLIKNPAYAAGPETKENKVVLISFDGMRNDLTKQYLKEDKLPHIKKLAENGVMAKTTSTITPSLTAPSHAAIATGARPSKTGIVSNQWHESKKILTNKDDAFQTESAVPPVWTEAEKQGKTTATIAFPGANPKDGKQGDYSIFYGETWSPAALESLQFKQAADWNNSPRSFSPLKESSIPIKVENGKNHMIHILAVDSTDDHKQNYDDFILSEDKEIDKSDSTSRGKKWESLALNIKDNKTAGFWFKIRSKNDDLTDSAPMYRTAVTSGLVRGPKGFTDEIKRNFGFFPIQDDNPSLEKGWITRKEYEEISSRFVMWITDVSLYIKQKHNPDLVMFYAPQIDHEQHKYLLSDPRQPGYSEQKSKEYSKYIEWSYRLADQVVGKTMKSLKENDHLLIVSDHGMEPAHSTLEPNKLLKDAGLLKVDKHNQIDYKHSKAYSVPSSSIAHVYINLKSREKNGVVSPEEYDSVRAEIMDTFKQAEVKRQKKGAVAAHELKELYAGLRVEGFSVNLVKEHTRNMWDNTFGDKVHPFEEIIKVTPDNKNFGHPNSGDVVLVGAPGFIMGSSTDSLVKPAIELGTHGGNPSREKLRPVFFAAGQEFPKHKKIDSMTNLKVAPTIYELLEIKKPSFVEKRGLTKYHY</sequence>
<dbReference type="InterPro" id="IPR002591">
    <property type="entry name" value="Phosphodiest/P_Trfase"/>
</dbReference>
<name>A0A2N5M326_9BACI</name>
<keyword evidence="1" id="KW-0732">Signal</keyword>
<dbReference type="Proteomes" id="UP000234748">
    <property type="component" value="Unassembled WGS sequence"/>
</dbReference>
<dbReference type="Pfam" id="PF01663">
    <property type="entry name" value="Phosphodiest"/>
    <property type="match status" value="1"/>
</dbReference>
<dbReference type="PROSITE" id="PS00432">
    <property type="entry name" value="ACTINS_2"/>
    <property type="match status" value="1"/>
</dbReference>
<dbReference type="Gene3D" id="3.40.720.10">
    <property type="entry name" value="Alkaline Phosphatase, subunit A"/>
    <property type="match status" value="1"/>
</dbReference>
<dbReference type="RefSeq" id="WP_101644263.1">
    <property type="nucleotide sequence ID" value="NZ_PGUY01000052.1"/>
</dbReference>